<reference evidence="1" key="1">
    <citation type="submission" date="2014-01" db="EMBL/GenBank/DDBJ databases">
        <authorList>
            <person name="Brown-Elliot B."/>
            <person name="Wallace R."/>
            <person name="Lenaerts A."/>
            <person name="Ordway D."/>
            <person name="DeGroote M.A."/>
            <person name="Parker T."/>
            <person name="Sizemore C."/>
            <person name="Tallon L.J."/>
            <person name="Sadzewicz L.K."/>
            <person name="Sengamalay N."/>
            <person name="Fraser C.M."/>
            <person name="Hine E."/>
            <person name="Shefchek K.A."/>
            <person name="Das S.P."/>
            <person name="Tettelin H."/>
        </authorList>
    </citation>
    <scope>NUCLEOTIDE SEQUENCE [LARGE SCALE GENOMIC DNA]</scope>
    <source>
        <strain evidence="1">4042</strain>
    </source>
</reference>
<dbReference type="PATRIC" id="fig|1299334.3.peg.7517"/>
<sequence>MDPGDLADPDAVLAALDRVTFLVSLELRHSDVTQRADVVFPVAPAAAKSGTYLNWEAAHAASLPHCRIVQIPICGCSMRWPTKWVSASDCPTSRPPATS</sequence>
<dbReference type="SUPFAM" id="SSF53706">
    <property type="entry name" value="Formate dehydrogenase/DMSO reductase, domains 1-3"/>
    <property type="match status" value="1"/>
</dbReference>
<gene>
    <name evidence="1" type="ORF">I553_5567</name>
</gene>
<organism evidence="1">
    <name type="scientific">Mycobacterium xenopi 4042</name>
    <dbReference type="NCBI Taxonomy" id="1299334"/>
    <lineage>
        <taxon>Bacteria</taxon>
        <taxon>Bacillati</taxon>
        <taxon>Actinomycetota</taxon>
        <taxon>Actinomycetes</taxon>
        <taxon>Mycobacteriales</taxon>
        <taxon>Mycobacteriaceae</taxon>
        <taxon>Mycobacterium</taxon>
    </lineage>
</organism>
<dbReference type="AlphaFoldDB" id="X7ZVG0"/>
<name>X7ZVG0_MYCXE</name>
<accession>X7ZVG0</accession>
<dbReference type="EMBL" id="JAOB01000069">
    <property type="protein sequence ID" value="EUA23224.1"/>
    <property type="molecule type" value="Genomic_DNA"/>
</dbReference>
<evidence type="ECO:0000313" key="1">
    <source>
        <dbReference type="EMBL" id="EUA23224.1"/>
    </source>
</evidence>
<comment type="caution">
    <text evidence="1">The sequence shown here is derived from an EMBL/GenBank/DDBJ whole genome shotgun (WGS) entry which is preliminary data.</text>
</comment>
<dbReference type="Gene3D" id="3.40.50.740">
    <property type="match status" value="1"/>
</dbReference>
<proteinExistence type="predicted"/>
<protein>
    <submittedName>
        <fullName evidence="1">Putative nADH dehydrogenase I nuog</fullName>
    </submittedName>
</protein>